<reference evidence="10 11" key="1">
    <citation type="submission" date="2020-08" db="EMBL/GenBank/DDBJ databases">
        <title>Genomic Encyclopedia of Type Strains, Phase IV (KMG-IV): sequencing the most valuable type-strain genomes for metagenomic binning, comparative biology and taxonomic classification.</title>
        <authorList>
            <person name="Goeker M."/>
        </authorList>
    </citation>
    <scope>NUCLEOTIDE SEQUENCE [LARGE SCALE GENOMIC DNA]</scope>
    <source>
        <strain evidence="10 11">DSM 25701</strain>
    </source>
</reference>
<dbReference type="AlphaFoldDB" id="A0A840R7A7"/>
<comment type="cofactor">
    <cofactor evidence="1 6">
        <name>FAD</name>
        <dbReference type="ChEBI" id="CHEBI:57692"/>
    </cofactor>
</comment>
<dbReference type="GO" id="GO:0050660">
    <property type="term" value="F:flavin adenine dinucleotide binding"/>
    <property type="evidence" value="ECO:0007669"/>
    <property type="project" value="InterPro"/>
</dbReference>
<evidence type="ECO:0000256" key="1">
    <source>
        <dbReference type="ARBA" id="ARBA00001974"/>
    </source>
</evidence>
<dbReference type="SUPFAM" id="SSF56645">
    <property type="entry name" value="Acyl-CoA dehydrogenase NM domain-like"/>
    <property type="match status" value="1"/>
</dbReference>
<feature type="domain" description="Acyl-CoA dehydrogenase/oxidase C-terminal" evidence="8">
    <location>
        <begin position="246"/>
        <end position="392"/>
    </location>
</feature>
<dbReference type="InterPro" id="IPR009075">
    <property type="entry name" value="AcylCo_DH/oxidase_C"/>
</dbReference>
<dbReference type="InterPro" id="IPR046373">
    <property type="entry name" value="Acyl-CoA_Oxase/DH_mid-dom_sf"/>
</dbReference>
<evidence type="ECO:0000313" key="11">
    <source>
        <dbReference type="Proteomes" id="UP000536640"/>
    </source>
</evidence>
<organism evidence="10 11">
    <name type="scientific">Zhongshania antarctica</name>
    <dbReference type="NCBI Taxonomy" id="641702"/>
    <lineage>
        <taxon>Bacteria</taxon>
        <taxon>Pseudomonadati</taxon>
        <taxon>Pseudomonadota</taxon>
        <taxon>Gammaproteobacteria</taxon>
        <taxon>Cellvibrionales</taxon>
        <taxon>Spongiibacteraceae</taxon>
        <taxon>Zhongshania</taxon>
    </lineage>
</organism>
<accession>A0A840R7A7</accession>
<dbReference type="SUPFAM" id="SSF47203">
    <property type="entry name" value="Acyl-CoA dehydrogenase C-terminal domain-like"/>
    <property type="match status" value="1"/>
</dbReference>
<dbReference type="InterPro" id="IPR036250">
    <property type="entry name" value="AcylCo_DH-like_C"/>
</dbReference>
<dbReference type="Pfam" id="PF02770">
    <property type="entry name" value="Acyl-CoA_dh_M"/>
    <property type="match status" value="1"/>
</dbReference>
<evidence type="ECO:0000256" key="2">
    <source>
        <dbReference type="ARBA" id="ARBA00009347"/>
    </source>
</evidence>
<dbReference type="PANTHER" id="PTHR43884">
    <property type="entry name" value="ACYL-COA DEHYDROGENASE"/>
    <property type="match status" value="1"/>
</dbReference>
<name>A0A840R7A7_9GAMM</name>
<protein>
    <submittedName>
        <fullName evidence="10">Acyl-CoA dehydrogenase</fullName>
        <ecNumber evidence="10">1.3.8.7</ecNumber>
    </submittedName>
</protein>
<gene>
    <name evidence="10" type="ORF">HNQ57_003492</name>
</gene>
<evidence type="ECO:0000256" key="3">
    <source>
        <dbReference type="ARBA" id="ARBA00022630"/>
    </source>
</evidence>
<feature type="domain" description="Acyl-CoA oxidase/dehydrogenase middle" evidence="9">
    <location>
        <begin position="124"/>
        <end position="219"/>
    </location>
</feature>
<keyword evidence="5 6" id="KW-0560">Oxidoreductase</keyword>
<evidence type="ECO:0000256" key="6">
    <source>
        <dbReference type="RuleBase" id="RU362125"/>
    </source>
</evidence>
<feature type="compositionally biased region" description="Basic and acidic residues" evidence="7">
    <location>
        <begin position="59"/>
        <end position="69"/>
    </location>
</feature>
<evidence type="ECO:0000256" key="7">
    <source>
        <dbReference type="SAM" id="MobiDB-lite"/>
    </source>
</evidence>
<keyword evidence="3 6" id="KW-0285">Flavoprotein</keyword>
<proteinExistence type="inferred from homology"/>
<evidence type="ECO:0000256" key="5">
    <source>
        <dbReference type="ARBA" id="ARBA00023002"/>
    </source>
</evidence>
<evidence type="ECO:0000259" key="9">
    <source>
        <dbReference type="Pfam" id="PF02770"/>
    </source>
</evidence>
<feature type="region of interest" description="Disordered" evidence="7">
    <location>
        <begin position="55"/>
        <end position="75"/>
    </location>
</feature>
<dbReference type="GO" id="GO:0070991">
    <property type="term" value="F:medium-chain fatty acyl-CoA dehydrogenase activity"/>
    <property type="evidence" value="ECO:0007669"/>
    <property type="project" value="UniProtKB-EC"/>
</dbReference>
<dbReference type="Gene3D" id="2.40.110.10">
    <property type="entry name" value="Butyryl-CoA Dehydrogenase, subunit A, domain 2"/>
    <property type="match status" value="1"/>
</dbReference>
<dbReference type="Pfam" id="PF00441">
    <property type="entry name" value="Acyl-CoA_dh_1"/>
    <property type="match status" value="1"/>
</dbReference>
<evidence type="ECO:0000259" key="8">
    <source>
        <dbReference type="Pfam" id="PF00441"/>
    </source>
</evidence>
<comment type="similarity">
    <text evidence="2 6">Belongs to the acyl-CoA dehydrogenase family.</text>
</comment>
<dbReference type="EC" id="1.3.8.7" evidence="10"/>
<dbReference type="FunFam" id="2.40.110.10:FF:000002">
    <property type="entry name" value="Acyl-CoA dehydrogenase fadE12"/>
    <property type="match status" value="1"/>
</dbReference>
<comment type="caution">
    <text evidence="10">The sequence shown here is derived from an EMBL/GenBank/DDBJ whole genome shotgun (WGS) entry which is preliminary data.</text>
</comment>
<dbReference type="Proteomes" id="UP000536640">
    <property type="component" value="Unassembled WGS sequence"/>
</dbReference>
<dbReference type="InterPro" id="IPR009100">
    <property type="entry name" value="AcylCoA_DH/oxidase_NM_dom_sf"/>
</dbReference>
<dbReference type="InterPro" id="IPR037069">
    <property type="entry name" value="AcylCoA_DH/ox_N_sf"/>
</dbReference>
<dbReference type="Gene3D" id="1.20.140.10">
    <property type="entry name" value="Butyryl-CoA Dehydrogenase, subunit A, domain 3"/>
    <property type="match status" value="1"/>
</dbReference>
<evidence type="ECO:0000256" key="4">
    <source>
        <dbReference type="ARBA" id="ARBA00022827"/>
    </source>
</evidence>
<dbReference type="RefSeq" id="WP_226968190.1">
    <property type="nucleotide sequence ID" value="NZ_JACHHW010000015.1"/>
</dbReference>
<evidence type="ECO:0000313" key="10">
    <source>
        <dbReference type="EMBL" id="MBB5189189.1"/>
    </source>
</evidence>
<dbReference type="EMBL" id="JACHHW010000015">
    <property type="protein sequence ID" value="MBB5189189.1"/>
    <property type="molecule type" value="Genomic_DNA"/>
</dbReference>
<dbReference type="Gene3D" id="1.10.540.10">
    <property type="entry name" value="Acyl-CoA dehydrogenase/oxidase, N-terminal domain"/>
    <property type="match status" value="1"/>
</dbReference>
<dbReference type="PANTHER" id="PTHR43884:SF12">
    <property type="entry name" value="ISOVALERYL-COA DEHYDROGENASE, MITOCHONDRIAL-RELATED"/>
    <property type="match status" value="1"/>
</dbReference>
<dbReference type="InterPro" id="IPR006091">
    <property type="entry name" value="Acyl-CoA_Oxase/DH_mid-dom"/>
</dbReference>
<keyword evidence="11" id="KW-1185">Reference proteome</keyword>
<sequence>MINLELPKDLQDLSGLMRQFSEGGLRPISRKYDSLEQKELPEELVELGALLKAGRSSSSKKEGASKPEGNRNGNNMRMTVATEAMCWGDVGLFLAMPTIGLGNAAVEAVASDEQKAEWGELFAAMAITEPGCGSDSANIKTTATLDGDEWVLNGEKIFVTDGYRCRQVVVWASLDTTMGKAAIKSFFVPKGTPGMTVTRVEHKLGIRASDTAQIVFENCRVPKANLLGNPEIAKTAEARKKAFGGVMQTFDNTRPIVAAQAVGLARAALDLTLDLLKEQGLTLDYSKNYHQLSAIENDLYGLEADWESARLLVLKAAWMADNRQPNSMNASMSKAKAGRMGNEVSLKCVEICGQLGYSQTELLEKFARDSKIIDIYEGTQQIQQLIIARQILGKNSSELK</sequence>
<keyword evidence="4 6" id="KW-0274">FAD</keyword>